<gene>
    <name evidence="3" type="primary">pilU</name>
    <name evidence="3" type="ORF">BN874_550030</name>
</gene>
<evidence type="ECO:0000259" key="2">
    <source>
        <dbReference type="Pfam" id="PF00437"/>
    </source>
</evidence>
<dbReference type="SUPFAM" id="SSF52540">
    <property type="entry name" value="P-loop containing nucleoside triphosphate hydrolases"/>
    <property type="match status" value="1"/>
</dbReference>
<organism evidence="3 4">
    <name type="scientific">Candidatus Contendobacter odensis Run_B_J11</name>
    <dbReference type="NCBI Taxonomy" id="1400861"/>
    <lineage>
        <taxon>Bacteria</taxon>
        <taxon>Pseudomonadati</taxon>
        <taxon>Pseudomonadota</taxon>
        <taxon>Gammaproteobacteria</taxon>
        <taxon>Candidatus Competibacteraceae</taxon>
        <taxon>Candidatus Contendibacter</taxon>
    </lineage>
</organism>
<dbReference type="PANTHER" id="PTHR30486">
    <property type="entry name" value="TWITCHING MOTILITY PROTEIN PILT"/>
    <property type="match status" value="1"/>
</dbReference>
<dbReference type="GO" id="GO:0005524">
    <property type="term" value="F:ATP binding"/>
    <property type="evidence" value="ECO:0007669"/>
    <property type="project" value="InterPro"/>
</dbReference>
<proteinExistence type="inferred from homology"/>
<dbReference type="CDD" id="cd01131">
    <property type="entry name" value="PilT"/>
    <property type="match status" value="1"/>
</dbReference>
<dbReference type="PANTHER" id="PTHR30486:SF12">
    <property type="entry name" value="TYPE IV PILUS ATPASE PILU"/>
    <property type="match status" value="1"/>
</dbReference>
<keyword evidence="4" id="KW-1185">Reference proteome</keyword>
<protein>
    <submittedName>
        <fullName evidence="3">Twitching motility protein</fullName>
    </submittedName>
</protein>
<dbReference type="EMBL" id="CBTK010000271">
    <property type="protein sequence ID" value="CDH46683.1"/>
    <property type="molecule type" value="Genomic_DNA"/>
</dbReference>
<dbReference type="InterPro" id="IPR027417">
    <property type="entry name" value="P-loop_NTPase"/>
</dbReference>
<dbReference type="Gene3D" id="3.40.50.300">
    <property type="entry name" value="P-loop containing nucleotide triphosphate hydrolases"/>
    <property type="match status" value="1"/>
</dbReference>
<comment type="caution">
    <text evidence="3">The sequence shown here is derived from an EMBL/GenBank/DDBJ whole genome shotgun (WGS) entry which is preliminary data.</text>
</comment>
<dbReference type="GO" id="GO:0016887">
    <property type="term" value="F:ATP hydrolysis activity"/>
    <property type="evidence" value="ECO:0007669"/>
    <property type="project" value="InterPro"/>
</dbReference>
<dbReference type="Proteomes" id="UP000019184">
    <property type="component" value="Unassembled WGS sequence"/>
</dbReference>
<dbReference type="InterPro" id="IPR001482">
    <property type="entry name" value="T2SS/T4SS_dom"/>
</dbReference>
<dbReference type="InterPro" id="IPR006321">
    <property type="entry name" value="PilT/PilU"/>
</dbReference>
<accession>A0A7U7GE25</accession>
<dbReference type="AlphaFoldDB" id="A0A7U7GE25"/>
<dbReference type="Gene3D" id="3.30.450.90">
    <property type="match status" value="1"/>
</dbReference>
<name>A0A7U7GE25_9GAMM</name>
<comment type="similarity">
    <text evidence="1">Belongs to the GSP E family.</text>
</comment>
<dbReference type="InterPro" id="IPR050921">
    <property type="entry name" value="T4SS_GSP_E_ATPase"/>
</dbReference>
<sequence>MEHIPEPVVNDHDKATQYLYELAIKLLQLKGSDIFITAGSPAALKVNQDIHRVGGQKLMPQQTALLVRSIMNDRQARDYDQHHEINFSLNLPDLARFRVSAFTQRGSAGMVLRLIQQQIPTIEELHLPQILKDIAMHKRGLVIFVGGTGCGKTTSLAAMVDHRNSHCREHIVTVEDPIEFFHRHKQSLVDQREVGVDTESYEAALKNTLRQAPNVILIGEVRDRETMQQALNFAETGHLCLTTLHANNTDQAFDRIVNFFPEEKRAQVLMDLSFNVRAFISQRLLPREDQSSLIPAVEVLLNTPLMAELIFQGRVKEIKSVMARSSEQGIITFDDALFNLYEAGRISYETTIRHADSANNLRLRIKLESQRPQPRIASETLHLEEDNKRR</sequence>
<dbReference type="NCBIfam" id="TIGR01420">
    <property type="entry name" value="pilT_fam"/>
    <property type="match status" value="1"/>
</dbReference>
<evidence type="ECO:0000313" key="4">
    <source>
        <dbReference type="Proteomes" id="UP000019184"/>
    </source>
</evidence>
<dbReference type="Pfam" id="PF00437">
    <property type="entry name" value="T2SSE"/>
    <property type="match status" value="1"/>
</dbReference>
<dbReference type="OrthoDB" id="9804785at2"/>
<feature type="domain" description="Bacterial type II secretion system protein E" evidence="2">
    <location>
        <begin position="17"/>
        <end position="289"/>
    </location>
</feature>
<evidence type="ECO:0000313" key="3">
    <source>
        <dbReference type="EMBL" id="CDH46683.1"/>
    </source>
</evidence>
<reference evidence="3 4" key="1">
    <citation type="journal article" date="2014" name="ISME J.">
        <title>Candidatus Competibacter-lineage genomes retrieved from metagenomes reveal functional metabolic diversity.</title>
        <authorList>
            <person name="McIlroy S.J."/>
            <person name="Albertsen M."/>
            <person name="Andresen E.K."/>
            <person name="Saunders A.M."/>
            <person name="Kristiansen R."/>
            <person name="Stokholm-Bjerregaard M."/>
            <person name="Nielsen K.L."/>
            <person name="Nielsen P.H."/>
        </authorList>
    </citation>
    <scope>NUCLEOTIDE SEQUENCE [LARGE SCALE GENOMIC DNA]</scope>
    <source>
        <strain evidence="3 4">Run_B_J11</strain>
    </source>
</reference>
<evidence type="ECO:0000256" key="1">
    <source>
        <dbReference type="ARBA" id="ARBA00006611"/>
    </source>
</evidence>
<dbReference type="RefSeq" id="WP_034435368.1">
    <property type="nucleotide sequence ID" value="NZ_CBTK010000271.1"/>
</dbReference>